<organism evidence="2 3">
    <name type="scientific">Branchiostoma belcheri</name>
    <name type="common">Amphioxus</name>
    <dbReference type="NCBI Taxonomy" id="7741"/>
    <lineage>
        <taxon>Eukaryota</taxon>
        <taxon>Metazoa</taxon>
        <taxon>Chordata</taxon>
        <taxon>Cephalochordata</taxon>
        <taxon>Leptocardii</taxon>
        <taxon>Amphioxiformes</taxon>
        <taxon>Branchiostomatidae</taxon>
        <taxon>Branchiostoma</taxon>
    </lineage>
</organism>
<feature type="transmembrane region" description="Helical" evidence="1">
    <location>
        <begin position="28"/>
        <end position="46"/>
    </location>
</feature>
<evidence type="ECO:0000313" key="3">
    <source>
        <dbReference type="RefSeq" id="XP_019628803.1"/>
    </source>
</evidence>
<evidence type="ECO:0000313" key="2">
    <source>
        <dbReference type="Proteomes" id="UP000515135"/>
    </source>
</evidence>
<dbReference type="Proteomes" id="UP000515135">
    <property type="component" value="Unplaced"/>
</dbReference>
<dbReference type="Gene3D" id="3.90.550.50">
    <property type="match status" value="1"/>
</dbReference>
<dbReference type="KEGG" id="bbel:109473383"/>
<dbReference type="GeneID" id="109473383"/>
<proteinExistence type="predicted"/>
<accession>A0A6P4YWT8</accession>
<dbReference type="RefSeq" id="XP_019628803.1">
    <property type="nucleotide sequence ID" value="XM_019773244.1"/>
</dbReference>
<protein>
    <submittedName>
        <fullName evidence="3">Chondroitin sulfate synthase 3-like</fullName>
    </submittedName>
</protein>
<dbReference type="AlphaFoldDB" id="A0A6P4YWT8"/>
<reference evidence="3" key="1">
    <citation type="submission" date="2025-08" db="UniProtKB">
        <authorList>
            <consortium name="RefSeq"/>
        </authorList>
    </citation>
    <scope>IDENTIFICATION</scope>
    <source>
        <tissue evidence="3">Gonad</tissue>
    </source>
</reference>
<keyword evidence="1" id="KW-0812">Transmembrane</keyword>
<keyword evidence="2" id="KW-1185">Reference proteome</keyword>
<evidence type="ECO:0000256" key="1">
    <source>
        <dbReference type="SAM" id="Phobius"/>
    </source>
</evidence>
<keyword evidence="1" id="KW-1133">Transmembrane helix</keyword>
<dbReference type="OrthoDB" id="10022254at2759"/>
<name>A0A6P4YWT8_BRABE</name>
<gene>
    <name evidence="3" type="primary">LOC109473383</name>
</gene>
<keyword evidence="1" id="KW-0472">Membrane</keyword>
<sequence>MVVEVAGGVVCPSRRVRRWYVSRSVRHFATFGVVLTLLVGLQLRFFKKSNPREYTGGRHGKTRREDGEFTVQVLRDAPDLKCKVRYPLHVSVMTSRNRLPTFASAAHSTWARQNREQASVEFFLPKSAEQTTTGKQRRRHGLGLPAAVVLSDESTLVDVPILRYLCKWREDDFDWFLVTDDQAYVRLDSVIDFLRQVDKTEAVLLSRQGEAFVSELTWERCGTGDADDVPLTSLMAASVTVYSGSAVRGICSAVEGCLYDLNDGPLYLTQCLSSYTVTMCQDQREQYSHLFYEDTPPTSGPTNNVTSGPTLPPGFVDAMKNRDVTKALTLSPMRSPDDIYRLHQHFQRIDF</sequence>